<proteinExistence type="predicted"/>
<dbReference type="Proteomes" id="UP001162992">
    <property type="component" value="Chromosome 11"/>
</dbReference>
<name>A0ACC2CDE2_DIPCM</name>
<comment type="caution">
    <text evidence="1">The sequence shown here is derived from an EMBL/GenBank/DDBJ whole genome shotgun (WGS) entry which is preliminary data.</text>
</comment>
<keyword evidence="2" id="KW-1185">Reference proteome</keyword>
<reference evidence="2" key="1">
    <citation type="journal article" date="2024" name="Proc. Natl. Acad. Sci. U.S.A.">
        <title>Extraordinary preservation of gene collinearity over three hundred million years revealed in homosporous lycophytes.</title>
        <authorList>
            <person name="Li C."/>
            <person name="Wickell D."/>
            <person name="Kuo L.Y."/>
            <person name="Chen X."/>
            <person name="Nie B."/>
            <person name="Liao X."/>
            <person name="Peng D."/>
            <person name="Ji J."/>
            <person name="Jenkins J."/>
            <person name="Williams M."/>
            <person name="Shu S."/>
            <person name="Plott C."/>
            <person name="Barry K."/>
            <person name="Rajasekar S."/>
            <person name="Grimwood J."/>
            <person name="Han X."/>
            <person name="Sun S."/>
            <person name="Hou Z."/>
            <person name="He W."/>
            <person name="Dai G."/>
            <person name="Sun C."/>
            <person name="Schmutz J."/>
            <person name="Leebens-Mack J.H."/>
            <person name="Li F.W."/>
            <person name="Wang L."/>
        </authorList>
    </citation>
    <scope>NUCLEOTIDE SEQUENCE [LARGE SCALE GENOMIC DNA]</scope>
    <source>
        <strain evidence="2">cv. PW_Plant_1</strain>
    </source>
</reference>
<accession>A0ACC2CDE2</accession>
<protein>
    <submittedName>
        <fullName evidence="1">Uncharacterized protein</fullName>
    </submittedName>
</protein>
<gene>
    <name evidence="1" type="ORF">O6H91_11G105300</name>
</gene>
<sequence length="404" mass="46412">MERSGAFGRVEHEATVKHLDFEDISLTRQLSEVLPANTNTFAEMDELQEELQALSRNLAELDATKLLENIELQVQSEIENIDEGLNDLETHIRSSELEYIELATKERFLQYLVDAKVEDFRNTKLSYQEGSALGQLQSEVRGTEFLNTETLTACEALIKMIEEDANGMEAFRRSAQDHLDACDTKMKKALTQPCHRDDCYDKARQEEVDEVLDLKRSIDENLWEKEKISRKINSKTAKLEELQRLIKTQNRYLQEQLTLEPLKNVSVVSIEKGYITLLLQINVTRGNDVLFDKHTNQMQHELHIQFNPATSVLENAQLDRGSVPIQDIVSAVKSSHSTSGLYIGKERRLFEQLNFLVREVQHRIYIQRGELFFFSQFAQGFDDGFGAGCKIGCCNFFTLIFFAL</sequence>
<dbReference type="EMBL" id="CM055102">
    <property type="protein sequence ID" value="KAJ7539687.1"/>
    <property type="molecule type" value="Genomic_DNA"/>
</dbReference>
<evidence type="ECO:0000313" key="2">
    <source>
        <dbReference type="Proteomes" id="UP001162992"/>
    </source>
</evidence>
<organism evidence="1 2">
    <name type="scientific">Diphasiastrum complanatum</name>
    <name type="common">Issler's clubmoss</name>
    <name type="synonym">Lycopodium complanatum</name>
    <dbReference type="NCBI Taxonomy" id="34168"/>
    <lineage>
        <taxon>Eukaryota</taxon>
        <taxon>Viridiplantae</taxon>
        <taxon>Streptophyta</taxon>
        <taxon>Embryophyta</taxon>
        <taxon>Tracheophyta</taxon>
        <taxon>Lycopodiopsida</taxon>
        <taxon>Lycopodiales</taxon>
        <taxon>Lycopodiaceae</taxon>
        <taxon>Lycopodioideae</taxon>
        <taxon>Diphasiastrum</taxon>
    </lineage>
</organism>
<evidence type="ECO:0000313" key="1">
    <source>
        <dbReference type="EMBL" id="KAJ7539687.1"/>
    </source>
</evidence>